<evidence type="ECO:0000256" key="4">
    <source>
        <dbReference type="ARBA" id="ARBA00022884"/>
    </source>
</evidence>
<evidence type="ECO:0000256" key="6">
    <source>
        <dbReference type="ARBA" id="ARBA00023274"/>
    </source>
</evidence>
<dbReference type="InterPro" id="IPR009018">
    <property type="entry name" value="Signal_recog_particle_SRP9/14"/>
</dbReference>
<evidence type="ECO:0000256" key="3">
    <source>
        <dbReference type="ARBA" id="ARBA00022490"/>
    </source>
</evidence>
<protein>
    <recommendedName>
        <fullName evidence="7">Signal recognition particle subunit SRP14</fullName>
    </recommendedName>
    <alternativeName>
        <fullName evidence="7">Signal recognition particle 14 kDa protein</fullName>
    </alternativeName>
</protein>
<dbReference type="Pfam" id="PF02290">
    <property type="entry name" value="SRP14"/>
    <property type="match status" value="1"/>
</dbReference>
<dbReference type="EMBL" id="JAFCIX010000438">
    <property type="protein sequence ID" value="KAH6590017.1"/>
    <property type="molecule type" value="Genomic_DNA"/>
</dbReference>
<keyword evidence="6 7" id="KW-0687">Ribonucleoprotein</keyword>
<comment type="subunit">
    <text evidence="7">Component of a fungal signal recognition particle (SRP) complex that consists of a 7SL RNA molecule (scR1) and at least six protein subunits: SRP72, SRP68, SRP54, SEC65, SRP21 and SRP14.</text>
</comment>
<organism evidence="9 10">
    <name type="scientific">Batrachochytrium salamandrivorans</name>
    <dbReference type="NCBI Taxonomy" id="1357716"/>
    <lineage>
        <taxon>Eukaryota</taxon>
        <taxon>Fungi</taxon>
        <taxon>Fungi incertae sedis</taxon>
        <taxon>Chytridiomycota</taxon>
        <taxon>Chytridiomycota incertae sedis</taxon>
        <taxon>Chytridiomycetes</taxon>
        <taxon>Rhizophydiales</taxon>
        <taxon>Rhizophydiales incertae sedis</taxon>
        <taxon>Batrachochytrium</taxon>
    </lineage>
</organism>
<evidence type="ECO:0000256" key="7">
    <source>
        <dbReference type="RuleBase" id="RU368100"/>
    </source>
</evidence>
<evidence type="ECO:0000256" key="1">
    <source>
        <dbReference type="ARBA" id="ARBA00004496"/>
    </source>
</evidence>
<name>A0ABQ8F3U5_9FUNG</name>
<evidence type="ECO:0000256" key="2">
    <source>
        <dbReference type="ARBA" id="ARBA00010349"/>
    </source>
</evidence>
<evidence type="ECO:0000256" key="5">
    <source>
        <dbReference type="ARBA" id="ARBA00023135"/>
    </source>
</evidence>
<keyword evidence="4 7" id="KW-0694">RNA-binding</keyword>
<evidence type="ECO:0000313" key="10">
    <source>
        <dbReference type="Proteomes" id="UP001648503"/>
    </source>
</evidence>
<evidence type="ECO:0000256" key="8">
    <source>
        <dbReference type="SAM" id="MobiDB-lite"/>
    </source>
</evidence>
<dbReference type="Proteomes" id="UP001648503">
    <property type="component" value="Unassembled WGS sequence"/>
</dbReference>
<evidence type="ECO:0000313" key="9">
    <source>
        <dbReference type="EMBL" id="KAH6590017.1"/>
    </source>
</evidence>
<dbReference type="Gene3D" id="3.30.720.10">
    <property type="entry name" value="Signal recognition particle alu RNA binding heterodimer, srp9/1"/>
    <property type="match status" value="1"/>
</dbReference>
<reference evidence="9 10" key="1">
    <citation type="submission" date="2021-02" db="EMBL/GenBank/DDBJ databases">
        <title>Variation within the Batrachochytrium salamandrivorans European outbreak.</title>
        <authorList>
            <person name="Kelly M."/>
            <person name="Pasmans F."/>
            <person name="Shea T.P."/>
            <person name="Munoz J.F."/>
            <person name="Carranza S."/>
            <person name="Cuomo C.A."/>
            <person name="Martel A."/>
        </authorList>
    </citation>
    <scope>NUCLEOTIDE SEQUENCE [LARGE SCALE GENOMIC DNA]</scope>
    <source>
        <strain evidence="9 10">AMFP18/2</strain>
    </source>
</reference>
<dbReference type="InterPro" id="IPR003210">
    <property type="entry name" value="Signal_recog_particle_SRP14"/>
</dbReference>
<sequence>MKRYSHTQTKQAKKSSEAMDLLHSTDTQFCSIVRATLGNHKISTLVEPSNLISFTDAYTAITRLHMDSLKRKDRKDKKNRSKAKKSGSSEPANESTTNV</sequence>
<comment type="function">
    <text evidence="7">Component of the signal recognition particle (SRP) complex, a ribonucleoprotein complex that mediates the cotranslational targeting of secretory and membrane proteins to the endoplasmic reticulum (ER).</text>
</comment>
<proteinExistence type="inferred from homology"/>
<feature type="compositionally biased region" description="Basic residues" evidence="8">
    <location>
        <begin position="71"/>
        <end position="85"/>
    </location>
</feature>
<feature type="compositionally biased region" description="Polar residues" evidence="8">
    <location>
        <begin position="1"/>
        <end position="10"/>
    </location>
</feature>
<keyword evidence="5 7" id="KW-0733">Signal recognition particle</keyword>
<accession>A0ABQ8F3U5</accession>
<keyword evidence="10" id="KW-1185">Reference proteome</keyword>
<dbReference type="PANTHER" id="PTHR12013">
    <property type="entry name" value="SIGNAL RECOGNITION PARTICLE 14 KD PROTEIN"/>
    <property type="match status" value="1"/>
</dbReference>
<comment type="caution">
    <text evidence="9">The sequence shown here is derived from an EMBL/GenBank/DDBJ whole genome shotgun (WGS) entry which is preliminary data.</text>
</comment>
<keyword evidence="3 7" id="KW-0963">Cytoplasm</keyword>
<comment type="similarity">
    <text evidence="2 7">Belongs to the SRP14 family.</text>
</comment>
<feature type="compositionally biased region" description="Polar residues" evidence="8">
    <location>
        <begin position="90"/>
        <end position="99"/>
    </location>
</feature>
<dbReference type="SUPFAM" id="SSF54762">
    <property type="entry name" value="Signal recognition particle alu RNA binding heterodimer, SRP9/14"/>
    <property type="match status" value="1"/>
</dbReference>
<feature type="region of interest" description="Disordered" evidence="8">
    <location>
        <begin position="1"/>
        <end position="20"/>
    </location>
</feature>
<gene>
    <name evidence="9" type="ORF">BASA50_009719</name>
</gene>
<feature type="region of interest" description="Disordered" evidence="8">
    <location>
        <begin position="65"/>
        <end position="99"/>
    </location>
</feature>
<comment type="subcellular location">
    <subcellularLocation>
        <location evidence="1 7">Cytoplasm</location>
    </subcellularLocation>
</comment>